<dbReference type="Pfam" id="PF00400">
    <property type="entry name" value="WD40"/>
    <property type="match status" value="2"/>
</dbReference>
<dbReference type="EMBL" id="KZ824276">
    <property type="protein sequence ID" value="RAL14180.1"/>
    <property type="molecule type" value="Genomic_DNA"/>
</dbReference>
<keyword evidence="1" id="KW-0677">Repeat</keyword>
<dbReference type="VEuPathDB" id="FungiDB:BO97DRAFT_448785"/>
<dbReference type="STRING" id="1450537.A0A395I288"/>
<sequence length="759" mass="84775">MRVTNPYDDLLRLQRRTKETINDTWSCILEDDGFRKVNVWEDTSLSTDFFWIREAAGEGKSMLLVAVLRHLLKLLRIRSPSLCFVFLESKTKLDNMAAAMRSLIWMLVVQQSKLVSHLKEEYDQSGGRDPFAGINGSIALARVFQSMIVDADPVMFVVDALDECDQEQDDLVEVIGTSLRSDKRPEFARQNISGYHGGLPKLYDHKLDSLKQEIQVNKRDWDRFLQCVDVLRLMNLSQSRLLSVLELEVLRPSTADKCEPIQAVSDARSFFIIEANQVDVRHEVAGEFLRRSDTIRQLTTLNHEYLFTRSIERLSNHLKRDIGLLKDWASETRRLESCTNGRLTGLEYCWLNLLRRIPTVLLSLRTLRAKLLLRSAGNPSPTSGPLRAAELAVLLTELLKYVGRFMPVLGQYPLQVYGGPLVFSPERSMIKEHFRQEGIALVGDVDGPDDISGIKDDWGLCQQRLGSHCGPVTVLCFAPDGQMLASGSSGQIKLWAIDSTNVAAVPVRSFQVEGEGEPCIAFSRDSSLLATPLSGTIRLWAINAETETATPKTTLIEDKYFSSGGRLAFASRPEVQGFSQNEDGNPGLQTDLFLWDIDCSTKAQHDRRVDTETKPVVFSPEGRPLMTSWHSRITLCEDINSSPESQVDRKVLHDHNSLVTSLAFSPNGTFIVSADKSSASSQGSSIDLKPSASPQGPSRATDGSAKSTQELRQYLAFSSNGERLVSLDENGSLRIWIVSADGSNIYHKERPTPLPEERS</sequence>
<dbReference type="PANTHER" id="PTHR19879:SF9">
    <property type="entry name" value="TRANSCRIPTION INITIATION FACTOR TFIID SUBUNIT 5"/>
    <property type="match status" value="1"/>
</dbReference>
<evidence type="ECO:0000313" key="4">
    <source>
        <dbReference type="EMBL" id="RAL14180.1"/>
    </source>
</evidence>
<feature type="domain" description="Nephrocystin 3-like N-terminal" evidence="3">
    <location>
        <begin position="24"/>
        <end position="182"/>
    </location>
</feature>
<dbReference type="RefSeq" id="XP_025553334.1">
    <property type="nucleotide sequence ID" value="XM_025698844.1"/>
</dbReference>
<dbReference type="PANTHER" id="PTHR19879">
    <property type="entry name" value="TRANSCRIPTION INITIATION FACTOR TFIID"/>
    <property type="match status" value="1"/>
</dbReference>
<dbReference type="SUPFAM" id="SSF101908">
    <property type="entry name" value="Putative isomerase YbhE"/>
    <property type="match status" value="1"/>
</dbReference>
<dbReference type="Gene3D" id="2.130.10.10">
    <property type="entry name" value="YVTN repeat-like/Quinoprotein amine dehydrogenase"/>
    <property type="match status" value="2"/>
</dbReference>
<evidence type="ECO:0000256" key="1">
    <source>
        <dbReference type="ARBA" id="ARBA00022737"/>
    </source>
</evidence>
<dbReference type="AlphaFoldDB" id="A0A395I288"/>
<gene>
    <name evidence="4" type="ORF">BO97DRAFT_448785</name>
</gene>
<dbReference type="InterPro" id="IPR015943">
    <property type="entry name" value="WD40/YVTN_repeat-like_dom_sf"/>
</dbReference>
<feature type="region of interest" description="Disordered" evidence="2">
    <location>
        <begin position="675"/>
        <end position="707"/>
    </location>
</feature>
<name>A0A395I288_ASPHC</name>
<keyword evidence="5" id="KW-1185">Reference proteome</keyword>
<dbReference type="SMART" id="SM00320">
    <property type="entry name" value="WD40"/>
    <property type="match status" value="4"/>
</dbReference>
<dbReference type="GeneID" id="37203133"/>
<organism evidence="4 5">
    <name type="scientific">Aspergillus homomorphus (strain CBS 101889)</name>
    <dbReference type="NCBI Taxonomy" id="1450537"/>
    <lineage>
        <taxon>Eukaryota</taxon>
        <taxon>Fungi</taxon>
        <taxon>Dikarya</taxon>
        <taxon>Ascomycota</taxon>
        <taxon>Pezizomycotina</taxon>
        <taxon>Eurotiomycetes</taxon>
        <taxon>Eurotiomycetidae</taxon>
        <taxon>Eurotiales</taxon>
        <taxon>Aspergillaceae</taxon>
        <taxon>Aspergillus</taxon>
        <taxon>Aspergillus subgen. Circumdati</taxon>
    </lineage>
</organism>
<dbReference type="InterPro" id="IPR056884">
    <property type="entry name" value="NPHP3-like_N"/>
</dbReference>
<dbReference type="OrthoDB" id="674604at2759"/>
<proteinExistence type="predicted"/>
<accession>A0A395I288</accession>
<dbReference type="InterPro" id="IPR001680">
    <property type="entry name" value="WD40_rpt"/>
</dbReference>
<dbReference type="Pfam" id="PF24883">
    <property type="entry name" value="NPHP3_N"/>
    <property type="match status" value="1"/>
</dbReference>
<evidence type="ECO:0000256" key="2">
    <source>
        <dbReference type="SAM" id="MobiDB-lite"/>
    </source>
</evidence>
<feature type="compositionally biased region" description="Low complexity" evidence="2">
    <location>
        <begin position="675"/>
        <end position="685"/>
    </location>
</feature>
<evidence type="ECO:0000313" key="5">
    <source>
        <dbReference type="Proteomes" id="UP000248961"/>
    </source>
</evidence>
<dbReference type="Proteomes" id="UP000248961">
    <property type="component" value="Unassembled WGS sequence"/>
</dbReference>
<evidence type="ECO:0000259" key="3">
    <source>
        <dbReference type="Pfam" id="PF24883"/>
    </source>
</evidence>
<reference evidence="4 5" key="1">
    <citation type="submission" date="2018-02" db="EMBL/GenBank/DDBJ databases">
        <title>The genomes of Aspergillus section Nigri reveals drivers in fungal speciation.</title>
        <authorList>
            <consortium name="DOE Joint Genome Institute"/>
            <person name="Vesth T.C."/>
            <person name="Nybo J."/>
            <person name="Theobald S."/>
            <person name="Brandl J."/>
            <person name="Frisvad J.C."/>
            <person name="Nielsen K.F."/>
            <person name="Lyhne E.K."/>
            <person name="Kogle M.E."/>
            <person name="Kuo A."/>
            <person name="Riley R."/>
            <person name="Clum A."/>
            <person name="Nolan M."/>
            <person name="Lipzen A."/>
            <person name="Salamov A."/>
            <person name="Henrissat B."/>
            <person name="Wiebenga A."/>
            <person name="De vries R.P."/>
            <person name="Grigoriev I.V."/>
            <person name="Mortensen U.H."/>
            <person name="Andersen M.R."/>
            <person name="Baker S.E."/>
        </authorList>
    </citation>
    <scope>NUCLEOTIDE SEQUENCE [LARGE SCALE GENOMIC DNA]</scope>
    <source>
        <strain evidence="4 5">CBS 101889</strain>
    </source>
</reference>
<protein>
    <submittedName>
        <fullName evidence="4">WD40 repeat-like protein</fullName>
    </submittedName>
</protein>